<dbReference type="Proteomes" id="UP000813461">
    <property type="component" value="Unassembled WGS sequence"/>
</dbReference>
<evidence type="ECO:0000256" key="2">
    <source>
        <dbReference type="ARBA" id="ARBA00022676"/>
    </source>
</evidence>
<dbReference type="GO" id="GO:0016020">
    <property type="term" value="C:membrane"/>
    <property type="evidence" value="ECO:0007669"/>
    <property type="project" value="UniProtKB-SubCell"/>
</dbReference>
<dbReference type="EMBL" id="JAGMVJ010000023">
    <property type="protein sequence ID" value="KAH7072570.1"/>
    <property type="molecule type" value="Genomic_DNA"/>
</dbReference>
<feature type="transmembrane region" description="Helical" evidence="7">
    <location>
        <begin position="490"/>
        <end position="513"/>
    </location>
</feature>
<organism evidence="8 9">
    <name type="scientific">Paraphoma chrysanthemicola</name>
    <dbReference type="NCBI Taxonomy" id="798071"/>
    <lineage>
        <taxon>Eukaryota</taxon>
        <taxon>Fungi</taxon>
        <taxon>Dikarya</taxon>
        <taxon>Ascomycota</taxon>
        <taxon>Pezizomycotina</taxon>
        <taxon>Dothideomycetes</taxon>
        <taxon>Pleosporomycetidae</taxon>
        <taxon>Pleosporales</taxon>
        <taxon>Pleosporineae</taxon>
        <taxon>Phaeosphaeriaceae</taxon>
        <taxon>Paraphoma</taxon>
    </lineage>
</organism>
<dbReference type="Gene3D" id="3.90.550.10">
    <property type="entry name" value="Spore Coat Polysaccharide Biosynthesis Protein SpsA, Chain A"/>
    <property type="match status" value="1"/>
</dbReference>
<keyword evidence="9" id="KW-1185">Reference proteome</keyword>
<evidence type="ECO:0000313" key="8">
    <source>
        <dbReference type="EMBL" id="KAH7072570.1"/>
    </source>
</evidence>
<feature type="transmembrane region" description="Helical" evidence="7">
    <location>
        <begin position="449"/>
        <end position="470"/>
    </location>
</feature>
<comment type="caution">
    <text evidence="8">The sequence shown here is derived from an EMBL/GenBank/DDBJ whole genome shotgun (WGS) entry which is preliminary data.</text>
</comment>
<gene>
    <name evidence="8" type="ORF">FB567DRAFT_454947</name>
</gene>
<dbReference type="InterPro" id="IPR050321">
    <property type="entry name" value="Glycosyltr_2/OpgH_subfam"/>
</dbReference>
<evidence type="ECO:0000256" key="4">
    <source>
        <dbReference type="ARBA" id="ARBA00022692"/>
    </source>
</evidence>
<feature type="transmembrane region" description="Helical" evidence="7">
    <location>
        <begin position="556"/>
        <end position="577"/>
    </location>
</feature>
<reference evidence="8" key="1">
    <citation type="journal article" date="2021" name="Nat. Commun.">
        <title>Genetic determinants of endophytism in the Arabidopsis root mycobiome.</title>
        <authorList>
            <person name="Mesny F."/>
            <person name="Miyauchi S."/>
            <person name="Thiergart T."/>
            <person name="Pickel B."/>
            <person name="Atanasova L."/>
            <person name="Karlsson M."/>
            <person name="Huettel B."/>
            <person name="Barry K.W."/>
            <person name="Haridas S."/>
            <person name="Chen C."/>
            <person name="Bauer D."/>
            <person name="Andreopoulos W."/>
            <person name="Pangilinan J."/>
            <person name="LaButti K."/>
            <person name="Riley R."/>
            <person name="Lipzen A."/>
            <person name="Clum A."/>
            <person name="Drula E."/>
            <person name="Henrissat B."/>
            <person name="Kohler A."/>
            <person name="Grigoriev I.V."/>
            <person name="Martin F.M."/>
            <person name="Hacquard S."/>
        </authorList>
    </citation>
    <scope>NUCLEOTIDE SEQUENCE</scope>
    <source>
        <strain evidence="8">MPI-SDFR-AT-0120</strain>
    </source>
</reference>
<comment type="subcellular location">
    <subcellularLocation>
        <location evidence="1">Membrane</location>
        <topology evidence="1">Multi-pass membrane protein</topology>
    </subcellularLocation>
</comment>
<dbReference type="CDD" id="cd06421">
    <property type="entry name" value="CESA_CelA_like"/>
    <property type="match status" value="1"/>
</dbReference>
<keyword evidence="5 7" id="KW-1133">Transmembrane helix</keyword>
<dbReference type="AlphaFoldDB" id="A0A8K0QX57"/>
<dbReference type="SUPFAM" id="SSF53448">
    <property type="entry name" value="Nucleotide-diphospho-sugar transferases"/>
    <property type="match status" value="1"/>
</dbReference>
<sequence>MVPRTSIPRKYAKLTSQVPDYLKKLLDASVTAKGAWRPGLRLIGKDVPSVDIAIVCCNEDLAVILDTVKAALNTDWPSDRMRIIVSDDGAQKSVESGVQRLQEQYPNNHLFYTARQRTRANSHKAGNLNHVLEYTTRLPGGQASFIAGLDADMIPQRDWLRAQLPHLLMDPKMAFTCPPPCFYNVPIDDPLSQSLFAFHRFEEILKDAAGIAWCTGSGWVMRRAALAEINGFPTQSLTEDLLCGNLLLGKGEQIYTSESPYVQEELQWGLVPDSYSAHIRQRTRWSTGGVQAGLIMKIGLYGDLSRGLTGWQRGYTSWYLFQNASATLKTLDVAKTVIMLFAGWPVVIYAREEQLIALARVASAAHVLFFVRQCLMAYVNGYGASCREILCLYFMNTYLSLNHWRTFVLPQWLGGHPTAFFAKFQSTGSLPDELHERNRLRRAPLRKRLRSILIDAGGIFHLCLALAIVAGFSKSIKAASNLHAPASRSFFLYLLPRALWVASTWPAYAVAFFRPAYYAVCPPTMPERELLLERNAEGVAYPKDSAKLPKSPMRGLGIESINTLTGIWAIIVCVWSWSLPNDTIVDNLLPGVV</sequence>
<dbReference type="PANTHER" id="PTHR43867">
    <property type="entry name" value="CELLULOSE SYNTHASE CATALYTIC SUBUNIT A [UDP-FORMING]"/>
    <property type="match status" value="1"/>
</dbReference>
<dbReference type="InterPro" id="IPR029044">
    <property type="entry name" value="Nucleotide-diphossugar_trans"/>
</dbReference>
<name>A0A8K0QX57_9PLEO</name>
<evidence type="ECO:0000256" key="5">
    <source>
        <dbReference type="ARBA" id="ARBA00022989"/>
    </source>
</evidence>
<evidence type="ECO:0000313" key="9">
    <source>
        <dbReference type="Proteomes" id="UP000813461"/>
    </source>
</evidence>
<keyword evidence="6 7" id="KW-0472">Membrane</keyword>
<dbReference type="PANTHER" id="PTHR43867:SF2">
    <property type="entry name" value="CELLULOSE SYNTHASE CATALYTIC SUBUNIT A [UDP-FORMING]"/>
    <property type="match status" value="1"/>
</dbReference>
<evidence type="ECO:0000256" key="6">
    <source>
        <dbReference type="ARBA" id="ARBA00023136"/>
    </source>
</evidence>
<evidence type="ECO:0000256" key="7">
    <source>
        <dbReference type="SAM" id="Phobius"/>
    </source>
</evidence>
<proteinExistence type="predicted"/>
<evidence type="ECO:0000256" key="1">
    <source>
        <dbReference type="ARBA" id="ARBA00004141"/>
    </source>
</evidence>
<keyword evidence="3 8" id="KW-0808">Transferase</keyword>
<dbReference type="GO" id="GO:0016757">
    <property type="term" value="F:glycosyltransferase activity"/>
    <property type="evidence" value="ECO:0007669"/>
    <property type="project" value="UniProtKB-KW"/>
</dbReference>
<keyword evidence="4 7" id="KW-0812">Transmembrane</keyword>
<accession>A0A8K0QX57</accession>
<evidence type="ECO:0000256" key="3">
    <source>
        <dbReference type="ARBA" id="ARBA00022679"/>
    </source>
</evidence>
<dbReference type="Pfam" id="PF13641">
    <property type="entry name" value="Glyco_tranf_2_3"/>
    <property type="match status" value="1"/>
</dbReference>
<keyword evidence="2" id="KW-0328">Glycosyltransferase</keyword>
<protein>
    <submittedName>
        <fullName evidence="8">Nucleotide-diphospho-sugar transferase</fullName>
    </submittedName>
</protein>
<dbReference type="OrthoDB" id="72851at2759"/>